<feature type="region of interest" description="Disordered" evidence="6">
    <location>
        <begin position="249"/>
        <end position="293"/>
    </location>
</feature>
<keyword evidence="4 5" id="KW-0175">Coiled coil</keyword>
<evidence type="ECO:0008006" key="10">
    <source>
        <dbReference type="Google" id="ProtNLM"/>
    </source>
</evidence>
<feature type="region of interest" description="Disordered" evidence="6">
    <location>
        <begin position="103"/>
        <end position="123"/>
    </location>
</feature>
<sequence length="579" mass="65728">MDITGSNPIISPHQLGWLRLMGAAVLSALRIEIAEAQQKEEAELRKELETAKQQVQRKKLQVAEYERELSDLLREKRQEVEQDHARQLEKMQEAHREALAGIQVQHEEEERRQRTELQDQLQEERARQAAELETLRRKQVEELKDLRRSHQDKEEVWKKRKQQLLEEEKQLEQQKNEAALAARLSLEESQKEQEILAETMRQLRQALAELQDQKVKLGSQVEQLKLQSQQLQEQASELEEAIKRKQELLSLGKGESHEPSPRKKEEALRMEDLQESSPAPSSGEMTSEVPKNNEESRCLLDQVRHYISAEGSSLKTTKEFLVRQTRSMRKRQTVLRAAKQHWSHDLQDAGHSQALEGVLRNLEEEARQLDEVKSAVRRGQALLRKKEERLAQLESSLREELSDEDTLKGVACKKVVTFDLSDSEDTSSGMSTEGSPHKMVDLKPELYLPPLDKIQCLTDSLQRITSELNRVLGLLSTFSTQQPRLFMATKGPASPLPTEGIPLPAYPSLARAQPATPVGSPAGPQWAWGLCSGPSPSALAGQSVDSLLTEKWHKYFPGEERPQAPYSQAAFPGLQGSNT</sequence>
<dbReference type="EMBL" id="JAIPUX010003283">
    <property type="protein sequence ID" value="KAH0623401.1"/>
    <property type="molecule type" value="Genomic_DNA"/>
</dbReference>
<evidence type="ECO:0000256" key="1">
    <source>
        <dbReference type="ARBA" id="ARBA00004496"/>
    </source>
</evidence>
<comment type="subcellular location">
    <subcellularLocation>
        <location evidence="1">Cytoplasm</location>
    </subcellularLocation>
</comment>
<feature type="signal peptide" evidence="7">
    <location>
        <begin position="1"/>
        <end position="36"/>
    </location>
</feature>
<feature type="compositionally biased region" description="Basic and acidic residues" evidence="6">
    <location>
        <begin position="254"/>
        <end position="272"/>
    </location>
</feature>
<proteinExistence type="predicted"/>
<feature type="compositionally biased region" description="Polar residues" evidence="6">
    <location>
        <begin position="275"/>
        <end position="285"/>
    </location>
</feature>
<dbReference type="InterPro" id="IPR051841">
    <property type="entry name" value="MT-Golgi_org_protein"/>
</dbReference>
<evidence type="ECO:0000313" key="8">
    <source>
        <dbReference type="EMBL" id="KAH0623401.1"/>
    </source>
</evidence>
<feature type="coiled-coil region" evidence="5">
    <location>
        <begin position="352"/>
        <end position="403"/>
    </location>
</feature>
<dbReference type="PANTHER" id="PTHR18902:SF27">
    <property type="entry name" value="CENTROSOMAL PROTEIN OF 164 KDA"/>
    <property type="match status" value="1"/>
</dbReference>
<comment type="caution">
    <text evidence="8">The sequence shown here is derived from an EMBL/GenBank/DDBJ whole genome shotgun (WGS) entry which is preliminary data.</text>
</comment>
<organism evidence="8 9">
    <name type="scientific">Phrynosoma platyrhinos</name>
    <name type="common">Desert horned lizard</name>
    <dbReference type="NCBI Taxonomy" id="52577"/>
    <lineage>
        <taxon>Eukaryota</taxon>
        <taxon>Metazoa</taxon>
        <taxon>Chordata</taxon>
        <taxon>Craniata</taxon>
        <taxon>Vertebrata</taxon>
        <taxon>Euteleostomi</taxon>
        <taxon>Lepidosauria</taxon>
        <taxon>Squamata</taxon>
        <taxon>Bifurcata</taxon>
        <taxon>Unidentata</taxon>
        <taxon>Episquamata</taxon>
        <taxon>Toxicofera</taxon>
        <taxon>Iguania</taxon>
        <taxon>Phrynosomatidae</taxon>
        <taxon>Phrynosomatinae</taxon>
        <taxon>Phrynosoma</taxon>
    </lineage>
</organism>
<protein>
    <recommendedName>
        <fullName evidence="10">Centrosomal protein of 164 kDa</fullName>
    </recommendedName>
</protein>
<evidence type="ECO:0000256" key="7">
    <source>
        <dbReference type="SAM" id="SignalP"/>
    </source>
</evidence>
<reference evidence="8 9" key="1">
    <citation type="journal article" date="2022" name="Gigascience">
        <title>A chromosome-level genome assembly and annotation of the desert horned lizard, Phrynosoma platyrhinos, provides insight into chromosomal rearrangements among reptiles.</title>
        <authorList>
            <person name="Koochekian N."/>
            <person name="Ascanio A."/>
            <person name="Farleigh K."/>
            <person name="Card D.C."/>
            <person name="Schield D.R."/>
            <person name="Castoe T.A."/>
            <person name="Jezkova T."/>
        </authorList>
    </citation>
    <scope>NUCLEOTIDE SEQUENCE [LARGE SCALE GENOMIC DNA]</scope>
    <source>
        <strain evidence="8">NK-2021</strain>
    </source>
</reference>
<evidence type="ECO:0000256" key="2">
    <source>
        <dbReference type="ARBA" id="ARBA00022490"/>
    </source>
</evidence>
<evidence type="ECO:0000256" key="4">
    <source>
        <dbReference type="ARBA" id="ARBA00023054"/>
    </source>
</evidence>
<evidence type="ECO:0000256" key="6">
    <source>
        <dbReference type="SAM" id="MobiDB-lite"/>
    </source>
</evidence>
<feature type="region of interest" description="Disordered" evidence="6">
    <location>
        <begin position="558"/>
        <end position="579"/>
    </location>
</feature>
<feature type="chain" id="PRO_5046853862" description="Centrosomal protein of 164 kDa" evidence="7">
    <location>
        <begin position="37"/>
        <end position="579"/>
    </location>
</feature>
<keyword evidence="7" id="KW-0732">Signal</keyword>
<dbReference type="Proteomes" id="UP000826234">
    <property type="component" value="Unassembled WGS sequence"/>
</dbReference>
<gene>
    <name evidence="8" type="ORF">JD844_031674</name>
</gene>
<keyword evidence="9" id="KW-1185">Reference proteome</keyword>
<accession>A0ABQ7T1P9</accession>
<dbReference type="PANTHER" id="PTHR18902">
    <property type="entry name" value="NUCLEAR MITOTIC APPARATUS PROTEIN 1-RELATED"/>
    <property type="match status" value="1"/>
</dbReference>
<feature type="compositionally biased region" description="Basic and acidic residues" evidence="6">
    <location>
        <begin position="105"/>
        <end position="123"/>
    </location>
</feature>
<evidence type="ECO:0000313" key="9">
    <source>
        <dbReference type="Proteomes" id="UP000826234"/>
    </source>
</evidence>
<name>A0ABQ7T1P9_PHRPL</name>
<keyword evidence="2" id="KW-0963">Cytoplasm</keyword>
<evidence type="ECO:0000256" key="5">
    <source>
        <dbReference type="SAM" id="Coils"/>
    </source>
</evidence>
<keyword evidence="3" id="KW-0597">Phosphoprotein</keyword>
<feature type="region of interest" description="Disordered" evidence="6">
    <location>
        <begin position="139"/>
        <end position="159"/>
    </location>
</feature>
<evidence type="ECO:0000256" key="3">
    <source>
        <dbReference type="ARBA" id="ARBA00022553"/>
    </source>
</evidence>